<name>A0ABQ1PEH8_9MICC</name>
<dbReference type="PANTHER" id="PTHR43124">
    <property type="entry name" value="PURINE EFFLUX PUMP PBUE"/>
    <property type="match status" value="1"/>
</dbReference>
<dbReference type="PANTHER" id="PTHR43124:SF3">
    <property type="entry name" value="CHLORAMPHENICOL EFFLUX PUMP RV0191"/>
    <property type="match status" value="1"/>
</dbReference>
<keyword evidence="10" id="KW-1185">Reference proteome</keyword>
<dbReference type="InterPro" id="IPR011701">
    <property type="entry name" value="MFS"/>
</dbReference>
<feature type="transmembrane region" description="Helical" evidence="7">
    <location>
        <begin position="267"/>
        <end position="288"/>
    </location>
</feature>
<accession>A0ABQ1PEH8</accession>
<dbReference type="RefSeq" id="WP_229659983.1">
    <property type="nucleotide sequence ID" value="NZ_BMJI01000016.1"/>
</dbReference>
<feature type="transmembrane region" description="Helical" evidence="7">
    <location>
        <begin position="324"/>
        <end position="342"/>
    </location>
</feature>
<evidence type="ECO:0000256" key="5">
    <source>
        <dbReference type="ARBA" id="ARBA00023136"/>
    </source>
</evidence>
<organism evidence="9 10">
    <name type="scientific">Tersicoccus solisilvae</name>
    <dbReference type="NCBI Taxonomy" id="1882339"/>
    <lineage>
        <taxon>Bacteria</taxon>
        <taxon>Bacillati</taxon>
        <taxon>Actinomycetota</taxon>
        <taxon>Actinomycetes</taxon>
        <taxon>Micrococcales</taxon>
        <taxon>Micrococcaceae</taxon>
        <taxon>Tersicoccus</taxon>
    </lineage>
</organism>
<dbReference type="PRINTS" id="PR01035">
    <property type="entry name" value="TCRTETA"/>
</dbReference>
<dbReference type="Pfam" id="PF07690">
    <property type="entry name" value="MFS_1"/>
    <property type="match status" value="1"/>
</dbReference>
<keyword evidence="2" id="KW-1003">Cell membrane</keyword>
<gene>
    <name evidence="9" type="ORF">GCM10011512_23270</name>
</gene>
<feature type="transmembrane region" description="Helical" evidence="7">
    <location>
        <begin position="390"/>
        <end position="409"/>
    </location>
</feature>
<feature type="transmembrane region" description="Helical" evidence="7">
    <location>
        <begin position="161"/>
        <end position="180"/>
    </location>
</feature>
<dbReference type="InterPro" id="IPR001958">
    <property type="entry name" value="Tet-R_TetA/multi-R_MdtG-like"/>
</dbReference>
<dbReference type="EMBL" id="BMJI01000016">
    <property type="protein sequence ID" value="GGC95583.1"/>
    <property type="molecule type" value="Genomic_DNA"/>
</dbReference>
<feature type="transmembrane region" description="Helical" evidence="7">
    <location>
        <begin position="234"/>
        <end position="255"/>
    </location>
</feature>
<feature type="transmembrane region" description="Helical" evidence="7">
    <location>
        <begin position="103"/>
        <end position="122"/>
    </location>
</feature>
<dbReference type="CDD" id="cd17324">
    <property type="entry name" value="MFS_NepI_like"/>
    <property type="match status" value="1"/>
</dbReference>
<proteinExistence type="predicted"/>
<feature type="transmembrane region" description="Helical" evidence="7">
    <location>
        <begin position="192"/>
        <end position="214"/>
    </location>
</feature>
<dbReference type="SUPFAM" id="SSF103473">
    <property type="entry name" value="MFS general substrate transporter"/>
    <property type="match status" value="1"/>
</dbReference>
<evidence type="ECO:0000313" key="9">
    <source>
        <dbReference type="EMBL" id="GGC95583.1"/>
    </source>
</evidence>
<dbReference type="PROSITE" id="PS50850">
    <property type="entry name" value="MFS"/>
    <property type="match status" value="1"/>
</dbReference>
<evidence type="ECO:0000313" key="10">
    <source>
        <dbReference type="Proteomes" id="UP000597761"/>
    </source>
</evidence>
<reference evidence="10" key="1">
    <citation type="journal article" date="2019" name="Int. J. Syst. Evol. Microbiol.">
        <title>The Global Catalogue of Microorganisms (GCM) 10K type strain sequencing project: providing services to taxonomists for standard genome sequencing and annotation.</title>
        <authorList>
            <consortium name="The Broad Institute Genomics Platform"/>
            <consortium name="The Broad Institute Genome Sequencing Center for Infectious Disease"/>
            <person name="Wu L."/>
            <person name="Ma J."/>
        </authorList>
    </citation>
    <scope>NUCLEOTIDE SEQUENCE [LARGE SCALE GENOMIC DNA]</scope>
    <source>
        <strain evidence="10">CGMCC 1.15480</strain>
    </source>
</reference>
<keyword evidence="3 7" id="KW-0812">Transmembrane</keyword>
<sequence length="419" mass="42915">MTPPAPQSADQTTASPAPRTGSHPVVRAPQPRVLRNAILALAVGGFGIGVTEFAMMGLLQNVADDMAVSISDAGHVISAYALGVVVGAPVLATLGTRIPRKHLAVWLMVLFTVGNLSAFFAPTYPWLVVTRFIAGLPHGAYFGVAALIAASLAPATRRAHAIAMVMMGLSVANVIGVPIATWLGQALGWRTMFVFVAAIGALAVVLIARIVPFLPADPNASPLRELGALRRPQVWYALLTGVVGFGGFFAMYSYIGPIMTTVTGLDAAWLPLVVGLYGLGMVLGNLVGGRLADRSVVGGIVLGLIVTCALLAVFAVLVHWPVPALLMVLLIGASGSVLVPGLQARLMDVAADAQTLAAALNHSALNIANALGAFLGGVVISLGLGLVAPIVMGAILAAAGLPVIGLSVLRQRRRGSATA</sequence>
<dbReference type="InterPro" id="IPR050189">
    <property type="entry name" value="MFS_Efflux_Transporters"/>
</dbReference>
<protein>
    <submittedName>
        <fullName evidence="9">Permease of the major facilitator superfamily protein</fullName>
    </submittedName>
</protein>
<evidence type="ECO:0000259" key="8">
    <source>
        <dbReference type="PROSITE" id="PS50850"/>
    </source>
</evidence>
<dbReference type="Gene3D" id="1.20.1250.20">
    <property type="entry name" value="MFS general substrate transporter like domains"/>
    <property type="match status" value="2"/>
</dbReference>
<keyword evidence="4 7" id="KW-1133">Transmembrane helix</keyword>
<dbReference type="InterPro" id="IPR020846">
    <property type="entry name" value="MFS_dom"/>
</dbReference>
<dbReference type="Proteomes" id="UP000597761">
    <property type="component" value="Unassembled WGS sequence"/>
</dbReference>
<feature type="domain" description="Major facilitator superfamily (MFS) profile" evidence="8">
    <location>
        <begin position="37"/>
        <end position="412"/>
    </location>
</feature>
<feature type="transmembrane region" description="Helical" evidence="7">
    <location>
        <begin position="363"/>
        <end position="384"/>
    </location>
</feature>
<evidence type="ECO:0000256" key="3">
    <source>
        <dbReference type="ARBA" id="ARBA00022692"/>
    </source>
</evidence>
<feature type="transmembrane region" description="Helical" evidence="7">
    <location>
        <begin position="128"/>
        <end position="149"/>
    </location>
</feature>
<dbReference type="InterPro" id="IPR036259">
    <property type="entry name" value="MFS_trans_sf"/>
</dbReference>
<comment type="caution">
    <text evidence="9">The sequence shown here is derived from an EMBL/GenBank/DDBJ whole genome shotgun (WGS) entry which is preliminary data.</text>
</comment>
<feature type="transmembrane region" description="Helical" evidence="7">
    <location>
        <begin position="37"/>
        <end position="57"/>
    </location>
</feature>
<feature type="region of interest" description="Disordered" evidence="6">
    <location>
        <begin position="1"/>
        <end position="26"/>
    </location>
</feature>
<feature type="transmembrane region" description="Helical" evidence="7">
    <location>
        <begin position="77"/>
        <end position="96"/>
    </location>
</feature>
<evidence type="ECO:0000256" key="2">
    <source>
        <dbReference type="ARBA" id="ARBA00022475"/>
    </source>
</evidence>
<comment type="subcellular location">
    <subcellularLocation>
        <location evidence="1">Cell membrane</location>
        <topology evidence="1">Multi-pass membrane protein</topology>
    </subcellularLocation>
</comment>
<evidence type="ECO:0000256" key="6">
    <source>
        <dbReference type="SAM" id="MobiDB-lite"/>
    </source>
</evidence>
<keyword evidence="5 7" id="KW-0472">Membrane</keyword>
<evidence type="ECO:0000256" key="1">
    <source>
        <dbReference type="ARBA" id="ARBA00004651"/>
    </source>
</evidence>
<evidence type="ECO:0000256" key="4">
    <source>
        <dbReference type="ARBA" id="ARBA00022989"/>
    </source>
</evidence>
<evidence type="ECO:0000256" key="7">
    <source>
        <dbReference type="SAM" id="Phobius"/>
    </source>
</evidence>
<feature type="transmembrane region" description="Helical" evidence="7">
    <location>
        <begin position="295"/>
        <end position="318"/>
    </location>
</feature>